<dbReference type="PANTHER" id="PTHR28037:SF1">
    <property type="entry name" value="ALCOHOL O-ACETYLTRANSFERASE 1-RELATED"/>
    <property type="match status" value="1"/>
</dbReference>
<dbReference type="InterPro" id="IPR023213">
    <property type="entry name" value="CAT-like_dom_sf"/>
</dbReference>
<proteinExistence type="predicted"/>
<evidence type="ECO:0000313" key="2">
    <source>
        <dbReference type="Proteomes" id="UP000193467"/>
    </source>
</evidence>
<gene>
    <name evidence="1" type="ORF">BCR35DRAFT_354847</name>
</gene>
<reference evidence="1 2" key="1">
    <citation type="submission" date="2016-07" db="EMBL/GenBank/DDBJ databases">
        <title>Pervasive Adenine N6-methylation of Active Genes in Fungi.</title>
        <authorList>
            <consortium name="DOE Joint Genome Institute"/>
            <person name="Mondo S.J."/>
            <person name="Dannebaum R.O."/>
            <person name="Kuo R.C."/>
            <person name="Labutti K."/>
            <person name="Haridas S."/>
            <person name="Kuo A."/>
            <person name="Salamov A."/>
            <person name="Ahrendt S.R."/>
            <person name="Lipzen A."/>
            <person name="Sullivan W."/>
            <person name="Andreopoulos W.B."/>
            <person name="Clum A."/>
            <person name="Lindquist E."/>
            <person name="Daum C."/>
            <person name="Ramamoorthy G.K."/>
            <person name="Gryganskyi A."/>
            <person name="Culley D."/>
            <person name="Magnuson J.K."/>
            <person name="James T.Y."/>
            <person name="O'Malley M.A."/>
            <person name="Stajich J.E."/>
            <person name="Spatafora J.W."/>
            <person name="Visel A."/>
            <person name="Grigoriev I.V."/>
        </authorList>
    </citation>
    <scope>NUCLEOTIDE SEQUENCE [LARGE SCALE GENOMIC DNA]</scope>
    <source>
        <strain evidence="1 2">62-1032</strain>
    </source>
</reference>
<evidence type="ECO:0000313" key="1">
    <source>
        <dbReference type="EMBL" id="ORY66813.1"/>
    </source>
</evidence>
<sequence length="477" mass="52603">MALTRLVPRSDFWQLALLSLGHPSVIAFHASLPPSASNLTQATAERAASHLLAKYPLLRCGLERPQDAPPSLRMRQTVVPSEVVKVETQKAEETLARTSTDLLSRALEEGWRFQWDAGPLWRVQMVGGRADGAWKATRLVLSIAHLISDGIGARRLFGELLSLLKSNEKPLPTTNLTFPPIRDGLDCFTPPSAFVELGNNLTSNAAYPHRALPSVLPYSSRPPTLPSRTVVKELATLSPSVVAALKAQAKANGVDTLQPLLHGTALAALSLAFTSPSSKETFTLKSFTDVSFRNEQLSHPPATGSYAFSIPTHRWRCYTHFPFWVLCRWYQQELLDESLREDAAWEAGYDWRKGEGNHFVYGVDEMVERTKRDMESGGGWCWSTTAATSNLGVMDETGWEGELGDVCWAQTAVPGCSAVLMNALSARQGDLSITAVWRAGTLEEDRMELFNHYFNSIIDAVARGGVGAMTEMEEFRR</sequence>
<dbReference type="InParanoid" id="A0A1Y2E5G3"/>
<accession>A0A1Y2E5G3</accession>
<dbReference type="OrthoDB" id="2150604at2759"/>
<dbReference type="SUPFAM" id="SSF52777">
    <property type="entry name" value="CoA-dependent acyltransferases"/>
    <property type="match status" value="1"/>
</dbReference>
<keyword evidence="2" id="KW-1185">Reference proteome</keyword>
<organism evidence="1 2">
    <name type="scientific">Leucosporidium creatinivorum</name>
    <dbReference type="NCBI Taxonomy" id="106004"/>
    <lineage>
        <taxon>Eukaryota</taxon>
        <taxon>Fungi</taxon>
        <taxon>Dikarya</taxon>
        <taxon>Basidiomycota</taxon>
        <taxon>Pucciniomycotina</taxon>
        <taxon>Microbotryomycetes</taxon>
        <taxon>Leucosporidiales</taxon>
        <taxon>Leucosporidium</taxon>
    </lineage>
</organism>
<protein>
    <recommendedName>
        <fullName evidence="3">Alcohol acetyltransferase</fullName>
    </recommendedName>
</protein>
<name>A0A1Y2E5G3_9BASI</name>
<evidence type="ECO:0008006" key="3">
    <source>
        <dbReference type="Google" id="ProtNLM"/>
    </source>
</evidence>
<comment type="caution">
    <text evidence="1">The sequence shown here is derived from an EMBL/GenBank/DDBJ whole genome shotgun (WGS) entry which is preliminary data.</text>
</comment>
<dbReference type="STRING" id="106004.A0A1Y2E5G3"/>
<dbReference type="AlphaFoldDB" id="A0A1Y2E5G3"/>
<dbReference type="InterPro" id="IPR052058">
    <property type="entry name" value="Alcohol_O-acetyltransferase"/>
</dbReference>
<dbReference type="PANTHER" id="PTHR28037">
    <property type="entry name" value="ALCOHOL O-ACETYLTRANSFERASE 1-RELATED"/>
    <property type="match status" value="1"/>
</dbReference>
<dbReference type="EMBL" id="MCGR01000062">
    <property type="protein sequence ID" value="ORY66813.1"/>
    <property type="molecule type" value="Genomic_DNA"/>
</dbReference>
<dbReference type="Gene3D" id="3.30.559.10">
    <property type="entry name" value="Chloramphenicol acetyltransferase-like domain"/>
    <property type="match status" value="1"/>
</dbReference>
<dbReference type="Proteomes" id="UP000193467">
    <property type="component" value="Unassembled WGS sequence"/>
</dbReference>